<keyword evidence="4" id="KW-1133">Transmembrane helix</keyword>
<evidence type="ECO:0000256" key="2">
    <source>
        <dbReference type="ARBA" id="ARBA00024438"/>
    </source>
</evidence>
<comment type="similarity">
    <text evidence="1">Belongs to the zinc-associated anti-sigma factor (ZAS) superfamily. Anti-sigma-W factor family.</text>
</comment>
<dbReference type="EMBL" id="MSZX01000004">
    <property type="protein sequence ID" value="OPA78374.1"/>
    <property type="molecule type" value="Genomic_DNA"/>
</dbReference>
<feature type="compositionally biased region" description="Basic and acidic residues" evidence="3">
    <location>
        <begin position="256"/>
        <end position="268"/>
    </location>
</feature>
<dbReference type="OrthoDB" id="2381690at2"/>
<evidence type="ECO:0000256" key="1">
    <source>
        <dbReference type="ARBA" id="ARBA00024353"/>
    </source>
</evidence>
<accession>A0A1T2XER2</accession>
<evidence type="ECO:0000313" key="7">
    <source>
        <dbReference type="Proteomes" id="UP000190188"/>
    </source>
</evidence>
<protein>
    <recommendedName>
        <fullName evidence="2">Anti-sigma-W factor RsiW</fullName>
    </recommendedName>
</protein>
<dbReference type="Gene3D" id="1.10.10.1320">
    <property type="entry name" value="Anti-sigma factor, zinc-finger domain"/>
    <property type="match status" value="1"/>
</dbReference>
<dbReference type="InterPro" id="IPR027383">
    <property type="entry name" value="Znf_put"/>
</dbReference>
<keyword evidence="7" id="KW-1185">Reference proteome</keyword>
<evidence type="ECO:0000256" key="3">
    <source>
        <dbReference type="SAM" id="MobiDB-lite"/>
    </source>
</evidence>
<feature type="compositionally biased region" description="Basic and acidic residues" evidence="3">
    <location>
        <begin position="294"/>
        <end position="315"/>
    </location>
</feature>
<feature type="transmembrane region" description="Helical" evidence="4">
    <location>
        <begin position="106"/>
        <end position="125"/>
    </location>
</feature>
<keyword evidence="4" id="KW-0472">Membrane</keyword>
<dbReference type="Pfam" id="PF13490">
    <property type="entry name" value="zf-HC2"/>
    <property type="match status" value="1"/>
</dbReference>
<name>A0A1T2XER2_9BACL</name>
<dbReference type="STRING" id="1324314.BVG16_10860"/>
<proteinExistence type="inferred from homology"/>
<evidence type="ECO:0000259" key="5">
    <source>
        <dbReference type="Pfam" id="PF13490"/>
    </source>
</evidence>
<comment type="caution">
    <text evidence="6">The sequence shown here is derived from an EMBL/GenBank/DDBJ whole genome shotgun (WGS) entry which is preliminary data.</text>
</comment>
<feature type="compositionally biased region" description="Polar residues" evidence="3">
    <location>
        <begin position="219"/>
        <end position="229"/>
    </location>
</feature>
<keyword evidence="4" id="KW-0812">Transmembrane</keyword>
<feature type="domain" description="Putative zinc-finger" evidence="5">
    <location>
        <begin position="4"/>
        <end position="37"/>
    </location>
</feature>
<feature type="compositionally biased region" description="Basic and acidic residues" evidence="3">
    <location>
        <begin position="179"/>
        <end position="212"/>
    </location>
</feature>
<evidence type="ECO:0000313" key="6">
    <source>
        <dbReference type="EMBL" id="OPA78374.1"/>
    </source>
</evidence>
<evidence type="ECO:0000256" key="4">
    <source>
        <dbReference type="SAM" id="Phobius"/>
    </source>
</evidence>
<feature type="compositionally biased region" description="Basic and acidic residues" evidence="3">
    <location>
        <begin position="231"/>
        <end position="242"/>
    </location>
</feature>
<sequence length="417" mass="45883">MMNCPEVMELMNRYVDDDLNKIEISHLMEHLKQCSDCSEMFERLKHLSAELENMPKVMPKFSLVDAIMPQLDLLDLEQQQNAAVRETSSPSVIVPMKPRWRDRMPFRTLGGVVAAGFIVGLFLLFNKPDSVQQADMELTSVQESSADKSMVMNESQTLDKGKTSTAPSTATYDAGTDTKAADEPNKADNLNETKPADQGKAPDEPAPKDTQQEKPATVPSEQDTKSTPPTKGEKSGQQDHKVGGSGGEQQVPTTKPDAKPDTKSDPKSDAGSSNQQSKKSDNGQGNDNSGNTDKSSDQEQDRRSISQEVEDKGFESSDMMGLMSLAAPGFDTSLADAHMEVRSEDKAFRAVFDEHKLVVYNGKKKVLYKQTLTDGMVTNPMWSEDQKTFTFEFSSKNADGTFGEPELMTITPKKSKS</sequence>
<dbReference type="InterPro" id="IPR041916">
    <property type="entry name" value="Anti_sigma_zinc_sf"/>
</dbReference>
<dbReference type="Proteomes" id="UP000190188">
    <property type="component" value="Unassembled WGS sequence"/>
</dbReference>
<gene>
    <name evidence="6" type="ORF">BVG16_10860</name>
</gene>
<organism evidence="6 7">
    <name type="scientific">Paenibacillus selenitireducens</name>
    <dbReference type="NCBI Taxonomy" id="1324314"/>
    <lineage>
        <taxon>Bacteria</taxon>
        <taxon>Bacillati</taxon>
        <taxon>Bacillota</taxon>
        <taxon>Bacilli</taxon>
        <taxon>Bacillales</taxon>
        <taxon>Paenibacillaceae</taxon>
        <taxon>Paenibacillus</taxon>
    </lineage>
</organism>
<reference evidence="6 7" key="1">
    <citation type="submission" date="2017-01" db="EMBL/GenBank/DDBJ databases">
        <title>Genome analysis of Paenibacillus selenitrireducens ES3-24.</title>
        <authorList>
            <person name="Xu D."/>
            <person name="Yao R."/>
            <person name="Zheng S."/>
        </authorList>
    </citation>
    <scope>NUCLEOTIDE SEQUENCE [LARGE SCALE GENOMIC DNA]</scope>
    <source>
        <strain evidence="6 7">ES3-24</strain>
    </source>
</reference>
<feature type="compositionally biased region" description="Low complexity" evidence="3">
    <location>
        <begin position="282"/>
        <end position="291"/>
    </location>
</feature>
<dbReference type="RefSeq" id="WP_078498617.1">
    <property type="nucleotide sequence ID" value="NZ_MSZX01000004.1"/>
</dbReference>
<feature type="region of interest" description="Disordered" evidence="3">
    <location>
        <begin position="141"/>
        <end position="320"/>
    </location>
</feature>
<dbReference type="AlphaFoldDB" id="A0A1T2XER2"/>